<proteinExistence type="predicted"/>
<evidence type="ECO:0000313" key="2">
    <source>
        <dbReference type="Proteomes" id="UP000198729"/>
    </source>
</evidence>
<dbReference type="STRING" id="51642.NSMM_90108"/>
<dbReference type="EMBL" id="FMWO01000102">
    <property type="protein sequence ID" value="SCZ87141.1"/>
    <property type="molecule type" value="Genomic_DNA"/>
</dbReference>
<keyword evidence="2" id="KW-1185">Reference proteome</keyword>
<dbReference type="Gene3D" id="1.10.3210.10">
    <property type="entry name" value="Hypothetical protein af1432"/>
    <property type="match status" value="1"/>
</dbReference>
<name>A0A1G5SKS4_9PROT</name>
<dbReference type="AlphaFoldDB" id="A0A1G5SKS4"/>
<accession>A0A1G5SKS4</accession>
<protein>
    <submittedName>
        <fullName evidence="1">HD domain</fullName>
    </submittedName>
</protein>
<gene>
    <name evidence="1" type="ORF">NSMM_90108</name>
</gene>
<sequence length="108" mass="12189">MGTDHRQIGLQAVHEWRLPAQFSLYVGTNLDQLSSQQAENKVLLCLAVANTYVKGMGIGANPLEPEVLRENLSIYGLMEELIDPLLEATYLQTLMDNEIFQYCAHDQH</sequence>
<dbReference type="Proteomes" id="UP000198729">
    <property type="component" value="Unassembled WGS sequence"/>
</dbReference>
<reference evidence="1 2" key="1">
    <citation type="submission" date="2016-10" db="EMBL/GenBank/DDBJ databases">
        <authorList>
            <person name="de Groot N.N."/>
        </authorList>
    </citation>
    <scope>NUCLEOTIDE SEQUENCE [LARGE SCALE GENOMIC DNA]</scope>
    <source>
        <strain evidence="1">1</strain>
    </source>
</reference>
<evidence type="ECO:0000313" key="1">
    <source>
        <dbReference type="EMBL" id="SCZ87141.1"/>
    </source>
</evidence>
<dbReference type="SUPFAM" id="SSF109604">
    <property type="entry name" value="HD-domain/PDEase-like"/>
    <property type="match status" value="1"/>
</dbReference>
<organism evidence="1 2">
    <name type="scientific">Nitrosomonas mobilis</name>
    <dbReference type="NCBI Taxonomy" id="51642"/>
    <lineage>
        <taxon>Bacteria</taxon>
        <taxon>Pseudomonadati</taxon>
        <taxon>Pseudomonadota</taxon>
        <taxon>Betaproteobacteria</taxon>
        <taxon>Nitrosomonadales</taxon>
        <taxon>Nitrosomonadaceae</taxon>
        <taxon>Nitrosomonas</taxon>
    </lineage>
</organism>